<gene>
    <name evidence="2" type="ORF">MR241_06210</name>
</gene>
<reference evidence="2 3" key="1">
    <citation type="submission" date="2022-03" db="EMBL/GenBank/DDBJ databases">
        <title>Metagenome-assembled genomes from swine fecal metagenomes.</title>
        <authorList>
            <person name="Holman D.B."/>
            <person name="Kommadath A."/>
        </authorList>
    </citation>
    <scope>NUCLEOTIDE SEQUENCE [LARGE SCALE GENOMIC DNA]</scope>
    <source>
        <strain evidence="2">SUG147</strain>
    </source>
</reference>
<feature type="signal peptide" evidence="1">
    <location>
        <begin position="1"/>
        <end position="34"/>
    </location>
</feature>
<comment type="caution">
    <text evidence="2">The sequence shown here is derived from an EMBL/GenBank/DDBJ whole genome shotgun (WGS) entry which is preliminary data.</text>
</comment>
<dbReference type="AlphaFoldDB" id="A0AAE3FJV5"/>
<dbReference type="Gene3D" id="2.160.20.10">
    <property type="entry name" value="Single-stranded right-handed beta-helix, Pectin lyase-like"/>
    <property type="match status" value="1"/>
</dbReference>
<name>A0AAE3FJV5_9BACT</name>
<accession>A0AAE3FJV5</accession>
<evidence type="ECO:0000313" key="2">
    <source>
        <dbReference type="EMBL" id="MCI5755873.1"/>
    </source>
</evidence>
<dbReference type="InterPro" id="IPR011050">
    <property type="entry name" value="Pectin_lyase_fold/virulence"/>
</dbReference>
<dbReference type="PROSITE" id="PS51257">
    <property type="entry name" value="PROKAR_LIPOPROTEIN"/>
    <property type="match status" value="1"/>
</dbReference>
<sequence>MKKKGKYQNAIVAKLLLCALLCPCILGACGGGTAADSTGSGSVPVTDDPNAIVYYIDSENGDSSNDGLSPEKPLKSAMKLFQEGLQPGDTVLFRRGTTCKDRLRLKVSGTAEKPITVGAYGEGDAPLMKVTGAACALTLIDVSYVIVENLAIEAPTGAGIWIDAQNRDITDVTVRNCTFNNIYYIEQYNRADMSTGPSSRSAILIGSIRGGTNSFLDYTKEYKLKNVLISGCTVTKSYSGFMFYGGLNKYIENARVENCVIDDMRGEGMIFEGCRDSVATGCKFLRTCKDNSYYMAPAWFHMAEDCIIEKSEFGWNITDKDGMTVDFDGGSVRCTYQYIYSHDNARFMQNCHDADVHGPNKGNTVRYCLSINDNMMNSHGFVGAGSSASLRNLSFYNNVLINSATFYLEHYNNLLWENNIIVFADGHTLIEPYSIKTVDNNVYYGTDHVPAFDKTGTLADPGFVGGDLYDIASYVLSATSPIVGKGRLIDESVTEDIAGNPITKDSVMIGCFAVTGDHAGKIEFNPEPENILEIGTKEELVAFAGKVNAGEFYHTTKVILTADIDLGGMSWYPIGDQGKNQVGFSGIFDGQGHTISNAVIATDDTKEGWYGTGLFGTSTCGVFRNFRLVNFTYDGKSSRGERYGLVVGRLMSGVIENCYIEGKATGYAAVGGVVGMAEGSVNIRNCVVNVEVTTTSGTAAGGIIAYNRYGECVIKNCLFTGKVNGGTMKKNGALIGETWKDYTRTLITDSYYLDDGNQKSYGCNGSESAHGVIIETGSGALGRADILKKAAEHPLYR</sequence>
<dbReference type="SMART" id="SM00710">
    <property type="entry name" value="PbH1"/>
    <property type="match status" value="5"/>
</dbReference>
<protein>
    <recommendedName>
        <fullName evidence="4">Right handed beta helix domain-containing protein</fullName>
    </recommendedName>
</protein>
<dbReference type="Proteomes" id="UP001139365">
    <property type="component" value="Unassembled WGS sequence"/>
</dbReference>
<feature type="chain" id="PRO_5042032658" description="Right handed beta helix domain-containing protein" evidence="1">
    <location>
        <begin position="35"/>
        <end position="797"/>
    </location>
</feature>
<keyword evidence="1" id="KW-0732">Signal</keyword>
<dbReference type="Gene3D" id="2.160.20.110">
    <property type="match status" value="1"/>
</dbReference>
<dbReference type="InterPro" id="IPR012334">
    <property type="entry name" value="Pectin_lyas_fold"/>
</dbReference>
<evidence type="ECO:0008006" key="4">
    <source>
        <dbReference type="Google" id="ProtNLM"/>
    </source>
</evidence>
<evidence type="ECO:0000313" key="3">
    <source>
        <dbReference type="Proteomes" id="UP001139365"/>
    </source>
</evidence>
<dbReference type="EMBL" id="JALEMU010000096">
    <property type="protein sequence ID" value="MCI5755873.1"/>
    <property type="molecule type" value="Genomic_DNA"/>
</dbReference>
<evidence type="ECO:0000256" key="1">
    <source>
        <dbReference type="SAM" id="SignalP"/>
    </source>
</evidence>
<organism evidence="2 3">
    <name type="scientific">Candidatus Colimorpha enterica</name>
    <dbReference type="NCBI Taxonomy" id="3083063"/>
    <lineage>
        <taxon>Bacteria</taxon>
        <taxon>Pseudomonadati</taxon>
        <taxon>Bacteroidota</taxon>
        <taxon>Bacteroidia</taxon>
        <taxon>Bacteroidales</taxon>
        <taxon>Candidatus Colimorpha</taxon>
    </lineage>
</organism>
<dbReference type="SUPFAM" id="SSF51126">
    <property type="entry name" value="Pectin lyase-like"/>
    <property type="match status" value="1"/>
</dbReference>
<dbReference type="InterPro" id="IPR006626">
    <property type="entry name" value="PbH1"/>
</dbReference>
<proteinExistence type="predicted"/>